<dbReference type="GO" id="GO:0008641">
    <property type="term" value="F:ubiquitin-like modifier activating enzyme activity"/>
    <property type="evidence" value="ECO:0007669"/>
    <property type="project" value="InterPro"/>
</dbReference>
<evidence type="ECO:0008006" key="2">
    <source>
        <dbReference type="Google" id="ProtNLM"/>
    </source>
</evidence>
<dbReference type="AlphaFoldDB" id="A0A094Q0Y1"/>
<gene>
    <name evidence="1" type="ORF">GM51_14220</name>
</gene>
<evidence type="ECO:0000313" key="1">
    <source>
        <dbReference type="EMBL" id="KGA15699.1"/>
    </source>
</evidence>
<sequence>MTLSNPQLAPGVHFFERNESQIQIGINPTSAIILDTGIGKQILQLLSGNNSVAQICHQLNQKGFTESSGKSFLFQLANLGLVTSGPTTQTYDDKNPVSGIQRLNLNRETAGRHQVMRQRIACEIAIHGAGRLGTTLGLLLVSSGYPNITVHDSQLVREDDLTPWGASRVDIGNRRDHTARNLMERMIRGASAHKNSLRFQAQRRIEILLPDQRANFPWIEATSADSLAARDITYLFAATSSDTSVVSSVITPGKAPCLRCLHLHRCDQDPAWPRIELQVAAHNAVDTAPIGLIIRTALLIQAAINGWVDQDLTVTEQDPVSNLMQLGLLPSQDETYPTYFHPTCGCRLDLST</sequence>
<comment type="caution">
    <text evidence="1">The sequence shown here is derived from an EMBL/GenBank/DDBJ whole genome shotgun (WGS) entry which is preliminary data.</text>
</comment>
<dbReference type="Gene3D" id="3.40.50.720">
    <property type="entry name" value="NAD(P)-binding Rossmann-like Domain"/>
    <property type="match status" value="1"/>
</dbReference>
<name>A0A094Q0Y1_9ZZZZ</name>
<reference evidence="1" key="1">
    <citation type="submission" date="2014-06" db="EMBL/GenBank/DDBJ databases">
        <title>Key roles for freshwater Actinobacteria revealed by deep metagenomic sequencing.</title>
        <authorList>
            <person name="Ghai R."/>
            <person name="Mizuno C.M."/>
            <person name="Picazo A."/>
            <person name="Camacho A."/>
            <person name="Rodriguez-Valera F."/>
        </authorList>
    </citation>
    <scope>NUCLEOTIDE SEQUENCE</scope>
</reference>
<protein>
    <recommendedName>
        <fullName evidence="2">THIF-type NAD/FAD binding fold domain-containing protein</fullName>
    </recommendedName>
</protein>
<organism evidence="1">
    <name type="scientific">freshwater metagenome</name>
    <dbReference type="NCBI Taxonomy" id="449393"/>
    <lineage>
        <taxon>unclassified sequences</taxon>
        <taxon>metagenomes</taxon>
        <taxon>ecological metagenomes</taxon>
    </lineage>
</organism>
<accession>A0A094Q0Y1</accession>
<proteinExistence type="predicted"/>
<dbReference type="SUPFAM" id="SSF69572">
    <property type="entry name" value="Activating enzymes of the ubiquitin-like proteins"/>
    <property type="match status" value="1"/>
</dbReference>
<dbReference type="InterPro" id="IPR035985">
    <property type="entry name" value="Ubiquitin-activating_enz"/>
</dbReference>
<dbReference type="EMBL" id="JNSL01000105">
    <property type="protein sequence ID" value="KGA15699.1"/>
    <property type="molecule type" value="Genomic_DNA"/>
</dbReference>